<comment type="subcellular location">
    <subcellularLocation>
        <location evidence="1">Periplasm</location>
    </subcellularLocation>
</comment>
<keyword evidence="3" id="KW-0732">Signal</keyword>
<evidence type="ECO:0000313" key="6">
    <source>
        <dbReference type="Proteomes" id="UP000285882"/>
    </source>
</evidence>
<accession>A0ABX5Q3W5</accession>
<keyword evidence="6" id="KW-1185">Reference proteome</keyword>
<protein>
    <recommendedName>
        <fullName evidence="4">SsuA/THI5-like domain-containing protein</fullName>
    </recommendedName>
</protein>
<sequence>MRWLRTTIGGKVIMKKIIVLLVAMCLAFLMLAGCSSSSSGDKKSSESKLVDLKMGTEAWIGYGPWWIADQAGIFKKNGINSDIIMFKQDADINAAFASDKIQFANIASHTAMKMKANNNLDLKGVAFLDESKTADAMITMSKYKDLAALKGKKIAYEEGTTSDLLFRQAVKSAGLSMKDFNVVYMAASDAGLALLSNKVDAAVTYEPYISTIMQKNKKVHRIYSGEDSPGLISDMTVAKSSYLSKNPGIKAKLQKVWDEALDYWKEHPDEGNKMVAEASGTSVDELPTIVEGIKFFTLDQQKDDASSGKLSKGLANIKGILNGQKQLKKDLDVDELIDIN</sequence>
<dbReference type="Proteomes" id="UP000285882">
    <property type="component" value="Chromosome"/>
</dbReference>
<dbReference type="PANTHER" id="PTHR30024">
    <property type="entry name" value="ALIPHATIC SULFONATES-BINDING PROTEIN-RELATED"/>
    <property type="match status" value="1"/>
</dbReference>
<dbReference type="InterPro" id="IPR015168">
    <property type="entry name" value="SsuA/THI5"/>
</dbReference>
<gene>
    <name evidence="5" type="ORF">C0674_01090</name>
</gene>
<dbReference type="SUPFAM" id="SSF53850">
    <property type="entry name" value="Periplasmic binding protein-like II"/>
    <property type="match status" value="1"/>
</dbReference>
<feature type="domain" description="SsuA/THI5-like" evidence="4">
    <location>
        <begin position="64"/>
        <end position="270"/>
    </location>
</feature>
<organism evidence="5 6">
    <name type="scientific">Sporolactobacillus terrae</name>
    <dbReference type="NCBI Taxonomy" id="269673"/>
    <lineage>
        <taxon>Bacteria</taxon>
        <taxon>Bacillati</taxon>
        <taxon>Bacillota</taxon>
        <taxon>Bacilli</taxon>
        <taxon>Bacillales</taxon>
        <taxon>Sporolactobacillaceae</taxon>
        <taxon>Sporolactobacillus</taxon>
    </lineage>
</organism>
<dbReference type="PROSITE" id="PS51257">
    <property type="entry name" value="PROKAR_LIPOPROTEIN"/>
    <property type="match status" value="1"/>
</dbReference>
<evidence type="ECO:0000256" key="3">
    <source>
        <dbReference type="ARBA" id="ARBA00022729"/>
    </source>
</evidence>
<evidence type="ECO:0000256" key="1">
    <source>
        <dbReference type="ARBA" id="ARBA00004418"/>
    </source>
</evidence>
<evidence type="ECO:0000313" key="5">
    <source>
        <dbReference type="EMBL" id="QAA21336.1"/>
    </source>
</evidence>
<evidence type="ECO:0000256" key="2">
    <source>
        <dbReference type="ARBA" id="ARBA00010742"/>
    </source>
</evidence>
<dbReference type="EMBL" id="CP025688">
    <property type="protein sequence ID" value="QAA21336.1"/>
    <property type="molecule type" value="Genomic_DNA"/>
</dbReference>
<proteinExistence type="inferred from homology"/>
<comment type="similarity">
    <text evidence="2">Belongs to the bacterial solute-binding protein SsuA/TauA family.</text>
</comment>
<dbReference type="PANTHER" id="PTHR30024:SF47">
    <property type="entry name" value="TAURINE-BINDING PERIPLASMIC PROTEIN"/>
    <property type="match status" value="1"/>
</dbReference>
<reference evidence="5 6" key="1">
    <citation type="submission" date="2018-01" db="EMBL/GenBank/DDBJ databases">
        <title>Complete genome sequencing of Sporolactobacillus terrae DLG3.</title>
        <authorList>
            <person name="Nam Y.-D."/>
            <person name="Kang J."/>
            <person name="Chung W.-H."/>
        </authorList>
    </citation>
    <scope>NUCLEOTIDE SEQUENCE [LARGE SCALE GENOMIC DNA]</scope>
    <source>
        <strain evidence="5 6">DLG3</strain>
    </source>
</reference>
<dbReference type="Pfam" id="PF09084">
    <property type="entry name" value="NMT1"/>
    <property type="match status" value="1"/>
</dbReference>
<evidence type="ECO:0000259" key="4">
    <source>
        <dbReference type="Pfam" id="PF09084"/>
    </source>
</evidence>
<dbReference type="Gene3D" id="3.40.190.10">
    <property type="entry name" value="Periplasmic binding protein-like II"/>
    <property type="match status" value="2"/>
</dbReference>
<name>A0ABX5Q3W5_9BACL</name>